<keyword evidence="1" id="KW-1133">Transmembrane helix</keyword>
<evidence type="ECO:0000313" key="2">
    <source>
        <dbReference type="EMBL" id="OHV28530.1"/>
    </source>
</evidence>
<feature type="transmembrane region" description="Helical" evidence="1">
    <location>
        <begin position="240"/>
        <end position="260"/>
    </location>
</feature>
<dbReference type="Proteomes" id="UP000179769">
    <property type="component" value="Unassembled WGS sequence"/>
</dbReference>
<feature type="transmembrane region" description="Helical" evidence="1">
    <location>
        <begin position="125"/>
        <end position="143"/>
    </location>
</feature>
<feature type="transmembrane region" description="Helical" evidence="1">
    <location>
        <begin position="150"/>
        <end position="171"/>
    </location>
</feature>
<proteinExistence type="predicted"/>
<dbReference type="OrthoDB" id="10009233at2"/>
<dbReference type="RefSeq" id="WP_071063418.1">
    <property type="nucleotide sequence ID" value="NZ_MAXA01000212.1"/>
</dbReference>
<keyword evidence="1" id="KW-0812">Transmembrane</keyword>
<keyword evidence="1" id="KW-0472">Membrane</keyword>
<dbReference type="AlphaFoldDB" id="A0A1S1Q3I9"/>
<feature type="transmembrane region" description="Helical" evidence="1">
    <location>
        <begin position="217"/>
        <end position="234"/>
    </location>
</feature>
<protein>
    <submittedName>
        <fullName evidence="2">Uncharacterized protein</fullName>
    </submittedName>
</protein>
<keyword evidence="3" id="KW-1185">Reference proteome</keyword>
<name>A0A1S1Q3I9_9ACTN</name>
<feature type="transmembrane region" description="Helical" evidence="1">
    <location>
        <begin position="87"/>
        <end position="105"/>
    </location>
</feature>
<feature type="transmembrane region" description="Helical" evidence="1">
    <location>
        <begin position="304"/>
        <end position="323"/>
    </location>
</feature>
<feature type="transmembrane region" description="Helical" evidence="1">
    <location>
        <begin position="177"/>
        <end position="196"/>
    </location>
</feature>
<evidence type="ECO:0000256" key="1">
    <source>
        <dbReference type="SAM" id="Phobius"/>
    </source>
</evidence>
<dbReference type="EMBL" id="MAXA01000212">
    <property type="protein sequence ID" value="OHV28530.1"/>
    <property type="molecule type" value="Genomic_DNA"/>
</dbReference>
<accession>A0A1S1Q3I9</accession>
<evidence type="ECO:0000313" key="3">
    <source>
        <dbReference type="Proteomes" id="UP000179769"/>
    </source>
</evidence>
<gene>
    <name evidence="2" type="ORF">BBK14_18025</name>
</gene>
<sequence>MTASTPGPLGRWSDGRLAASTRWLAARLEGVDPAFTHDVALTVAEVGATRGRRAHLGELGSLAALALRLRARARAGPGPVDIWRGGLYLGAVVLLLVMTVDVWTAQFGGATPRITPALLIGPVPGWWTAVAGVSGAVGVGLGYSGRRAGALTATALTVLVTITASLTAANSGGYGDLGWLSGLGVVFLGLLLGRPAQRPAAAAGPSVRRWPRSARRAGIAATYAAGPLLALAATCTVGEAAPVALRLGLTVLLPALCVLLGGQDPRLAAAAAVVWFGRLALGALGELGDALRAVALDRDGLLLLRWLLMAAGVAIAVAVTGSGSRRLTELH</sequence>
<comment type="caution">
    <text evidence="2">The sequence shown here is derived from an EMBL/GenBank/DDBJ whole genome shotgun (WGS) entry which is preliminary data.</text>
</comment>
<organism evidence="2 3">
    <name type="scientific">Parafrankia soli</name>
    <dbReference type="NCBI Taxonomy" id="2599596"/>
    <lineage>
        <taxon>Bacteria</taxon>
        <taxon>Bacillati</taxon>
        <taxon>Actinomycetota</taxon>
        <taxon>Actinomycetes</taxon>
        <taxon>Frankiales</taxon>
        <taxon>Frankiaceae</taxon>
        <taxon>Parafrankia</taxon>
    </lineage>
</organism>
<reference evidence="3" key="1">
    <citation type="submission" date="2016-07" db="EMBL/GenBank/DDBJ databases">
        <title>Frankia sp. NRRL B-16219 Genome sequencing.</title>
        <authorList>
            <person name="Ghodhbane-Gtari F."/>
            <person name="Swanson E."/>
            <person name="Gueddou A."/>
            <person name="Louati M."/>
            <person name="Nouioui I."/>
            <person name="Hezbri K."/>
            <person name="Abebe-Akele F."/>
            <person name="Simpson S."/>
            <person name="Morris K."/>
            <person name="Thomas K."/>
            <person name="Gtari M."/>
            <person name="Tisa L.S."/>
        </authorList>
    </citation>
    <scope>NUCLEOTIDE SEQUENCE [LARGE SCALE GENOMIC DNA]</scope>
    <source>
        <strain evidence="3">NRRL B-16219</strain>
    </source>
</reference>